<evidence type="ECO:0000256" key="3">
    <source>
        <dbReference type="ARBA" id="ARBA00011950"/>
    </source>
</evidence>
<dbReference type="OrthoDB" id="9803224at2"/>
<dbReference type="CDD" id="cd00158">
    <property type="entry name" value="RHOD"/>
    <property type="match status" value="1"/>
</dbReference>
<dbReference type="PANTHER" id="PTHR10953">
    <property type="entry name" value="UBIQUITIN-ACTIVATING ENZYME E1"/>
    <property type="match status" value="1"/>
</dbReference>
<dbReference type="GO" id="GO:0006777">
    <property type="term" value="P:Mo-molybdopterin cofactor biosynthetic process"/>
    <property type="evidence" value="ECO:0007669"/>
    <property type="project" value="InterPro"/>
</dbReference>
<gene>
    <name evidence="12" type="ordered locus">BMS_1168</name>
</gene>
<dbReference type="GO" id="GO:0016779">
    <property type="term" value="F:nucleotidyltransferase activity"/>
    <property type="evidence" value="ECO:0007669"/>
    <property type="project" value="TreeGrafter"/>
</dbReference>
<dbReference type="SUPFAM" id="SSF54690">
    <property type="entry name" value="Molybdopterin synthase subunit MoaE"/>
    <property type="match status" value="1"/>
</dbReference>
<dbReference type="PANTHER" id="PTHR10953:SF102">
    <property type="entry name" value="ADENYLYLTRANSFERASE AND SULFURTRANSFERASE MOCS3"/>
    <property type="match status" value="1"/>
</dbReference>
<evidence type="ECO:0000256" key="9">
    <source>
        <dbReference type="ARBA" id="ARBA00032474"/>
    </source>
</evidence>
<dbReference type="GO" id="GO:0004792">
    <property type="term" value="F:thiosulfate-cyanide sulfurtransferase activity"/>
    <property type="evidence" value="ECO:0007669"/>
    <property type="project" value="TreeGrafter"/>
</dbReference>
<evidence type="ECO:0000256" key="1">
    <source>
        <dbReference type="ARBA" id="ARBA00005046"/>
    </source>
</evidence>
<dbReference type="Pfam" id="PF02391">
    <property type="entry name" value="MoaE"/>
    <property type="match status" value="1"/>
</dbReference>
<comment type="similarity">
    <text evidence="2">Belongs to the MoaE family.</text>
</comment>
<feature type="domain" description="Rhodanese" evidence="11">
    <location>
        <begin position="427"/>
        <end position="467"/>
    </location>
</feature>
<dbReference type="CDD" id="cd00757">
    <property type="entry name" value="ThiF_MoeB_HesA_family"/>
    <property type="match status" value="1"/>
</dbReference>
<evidence type="ECO:0000256" key="2">
    <source>
        <dbReference type="ARBA" id="ARBA00005426"/>
    </source>
</evidence>
<dbReference type="Gene3D" id="3.90.1170.40">
    <property type="entry name" value="Molybdopterin biosynthesis MoaE subunit"/>
    <property type="match status" value="1"/>
</dbReference>
<dbReference type="EC" id="2.8.1.12" evidence="3"/>
<dbReference type="InterPro" id="IPR000594">
    <property type="entry name" value="ThiF_NAD_FAD-bd"/>
</dbReference>
<dbReference type="GO" id="GO:0005829">
    <property type="term" value="C:cytosol"/>
    <property type="evidence" value="ECO:0007669"/>
    <property type="project" value="TreeGrafter"/>
</dbReference>
<dbReference type="GO" id="GO:0008146">
    <property type="term" value="F:sulfotransferase activity"/>
    <property type="evidence" value="ECO:0007669"/>
    <property type="project" value="TreeGrafter"/>
</dbReference>
<protein>
    <recommendedName>
        <fullName evidence="4">Molybdopterin synthase catalytic subunit</fullName>
        <ecNumber evidence="3">2.8.1.12</ecNumber>
    </recommendedName>
    <alternativeName>
        <fullName evidence="8">MPT synthase subunit 2</fullName>
    </alternativeName>
    <alternativeName>
        <fullName evidence="6">Molybdenum cofactor biosynthesis protein E</fullName>
    </alternativeName>
    <alternativeName>
        <fullName evidence="7">Molybdopterin-converting factor large subunit</fullName>
    </alternativeName>
    <alternativeName>
        <fullName evidence="9">Molybdopterin-converting factor subunit 2</fullName>
    </alternativeName>
</protein>
<dbReference type="HOGENOM" id="CLU_013325_1_0_7"/>
<evidence type="ECO:0000313" key="13">
    <source>
        <dbReference type="Proteomes" id="UP000008963"/>
    </source>
</evidence>
<name>E1WYJ8_HALMS</name>
<dbReference type="Gene3D" id="3.40.250.10">
    <property type="entry name" value="Rhodanese-like domain"/>
    <property type="match status" value="1"/>
</dbReference>
<evidence type="ECO:0000256" key="10">
    <source>
        <dbReference type="ARBA" id="ARBA00049878"/>
    </source>
</evidence>
<evidence type="ECO:0000256" key="7">
    <source>
        <dbReference type="ARBA" id="ARBA00030407"/>
    </source>
</evidence>
<evidence type="ECO:0000256" key="4">
    <source>
        <dbReference type="ARBA" id="ARBA00013858"/>
    </source>
</evidence>
<dbReference type="eggNOG" id="COG0476">
    <property type="taxonomic scope" value="Bacteria"/>
</dbReference>
<dbReference type="eggNOG" id="COG0314">
    <property type="taxonomic scope" value="Bacteria"/>
</dbReference>
<dbReference type="GO" id="GO:0030366">
    <property type="term" value="F:molybdopterin synthase activity"/>
    <property type="evidence" value="ECO:0007669"/>
    <property type="project" value="UniProtKB-EC"/>
</dbReference>
<dbReference type="Pfam" id="PF00899">
    <property type="entry name" value="ThiF"/>
    <property type="match status" value="1"/>
</dbReference>
<dbReference type="eggNOG" id="COG0607">
    <property type="taxonomic scope" value="Bacteria"/>
</dbReference>
<dbReference type="RefSeq" id="WP_014243830.1">
    <property type="nucleotide sequence ID" value="NC_016620.1"/>
</dbReference>
<comment type="pathway">
    <text evidence="1">Cofactor biosynthesis; molybdopterin biosynthesis.</text>
</comment>
<dbReference type="SUPFAM" id="SSF52821">
    <property type="entry name" value="Rhodanese/Cell cycle control phosphatase"/>
    <property type="match status" value="1"/>
</dbReference>
<dbReference type="STRING" id="862908.BMS_1168"/>
<evidence type="ECO:0000259" key="11">
    <source>
        <dbReference type="PROSITE" id="PS50206"/>
    </source>
</evidence>
<dbReference type="EMBL" id="FQ312005">
    <property type="protein sequence ID" value="CBW26046.1"/>
    <property type="molecule type" value="Genomic_DNA"/>
</dbReference>
<dbReference type="UniPathway" id="UPA00344"/>
<keyword evidence="13" id="KW-1185">Reference proteome</keyword>
<dbReference type="Gene3D" id="3.40.50.720">
    <property type="entry name" value="NAD(P)-binding Rossmann-like Domain"/>
    <property type="match status" value="1"/>
</dbReference>
<dbReference type="InterPro" id="IPR036563">
    <property type="entry name" value="MoaE_sf"/>
</dbReference>
<dbReference type="KEGG" id="bmx:BMS_1168"/>
<sequence>MFSLSEVAIDRDRCSKELADQSAGALVSFEGWVRDNNQGHEVKSLEYQVYEELALSEGQKIITEAKEKFNIKDALCYHRHGHLHLGEIAIWIGTTATHRDDAYKASRYIIDEIKLRLPMWKKEHYLKREAKWVFCRDHHTHVHFEESDYYFRQEKLVDQSKLKNAKVVVIGAGGLGSAALQALAGAGVGSLSIYDHDKVSISNLQRQFLYGTSDVGEFKVDIALKKLRELNPFINLNAINKAVSEENILDIIAEGELILDCTDNLRTKFLIHDACFKLSKTLVSASIYRGDAILRAFDPKRSLGCLRCQYEETPSDSHIGNCNDYGVLGANVATIGMMMSSVAIDLLNKGESHALENSLLINLGELSIQKVVNFKKFDCPVCLGDVEIVNLGLEVSGDEILDRAMTTLDIRELNEIEDIKVEIEKCDGEVALYCHRGFRSLEVVKGLREQGVKRVYSLRGGASTLVKPTSCHL</sequence>
<proteinExistence type="inferred from homology"/>
<evidence type="ECO:0000256" key="5">
    <source>
        <dbReference type="ARBA" id="ARBA00026066"/>
    </source>
</evidence>
<evidence type="ECO:0000256" key="6">
    <source>
        <dbReference type="ARBA" id="ARBA00029745"/>
    </source>
</evidence>
<comment type="subunit">
    <text evidence="5">Heterotetramer of 2 MoaD subunits and 2 MoaE subunits. Also stable as homodimer. The enzyme changes between these two forms during catalysis.</text>
</comment>
<dbReference type="InterPro" id="IPR036873">
    <property type="entry name" value="Rhodanese-like_dom_sf"/>
</dbReference>
<dbReference type="SUPFAM" id="SSF69572">
    <property type="entry name" value="Activating enzymes of the ubiquitin-like proteins"/>
    <property type="match status" value="1"/>
</dbReference>
<dbReference type="GO" id="GO:0008641">
    <property type="term" value="F:ubiquitin-like modifier activating enzyme activity"/>
    <property type="evidence" value="ECO:0007669"/>
    <property type="project" value="InterPro"/>
</dbReference>
<dbReference type="CDD" id="cd00756">
    <property type="entry name" value="MoaE"/>
    <property type="match status" value="1"/>
</dbReference>
<dbReference type="AlphaFoldDB" id="E1WYJ8"/>
<evidence type="ECO:0000313" key="12">
    <source>
        <dbReference type="EMBL" id="CBW26046.1"/>
    </source>
</evidence>
<evidence type="ECO:0000256" key="8">
    <source>
        <dbReference type="ARBA" id="ARBA00030781"/>
    </source>
</evidence>
<dbReference type="PROSITE" id="PS50206">
    <property type="entry name" value="RHODANESE_3"/>
    <property type="match status" value="1"/>
</dbReference>
<comment type="catalytic activity">
    <reaction evidence="10">
        <text>2 [molybdopterin-synthase sulfur-carrier protein]-C-terminal-Gly-aminoethanethioate + cyclic pyranopterin phosphate + H2O = molybdopterin + 2 [molybdopterin-synthase sulfur-carrier protein]-C-terminal Gly-Gly + 2 H(+)</text>
        <dbReference type="Rhea" id="RHEA:26333"/>
        <dbReference type="Rhea" id="RHEA-COMP:12202"/>
        <dbReference type="Rhea" id="RHEA-COMP:19907"/>
        <dbReference type="ChEBI" id="CHEBI:15377"/>
        <dbReference type="ChEBI" id="CHEBI:15378"/>
        <dbReference type="ChEBI" id="CHEBI:58698"/>
        <dbReference type="ChEBI" id="CHEBI:59648"/>
        <dbReference type="ChEBI" id="CHEBI:90778"/>
        <dbReference type="ChEBI" id="CHEBI:232372"/>
        <dbReference type="EC" id="2.8.1.12"/>
    </reaction>
</comment>
<dbReference type="InterPro" id="IPR045886">
    <property type="entry name" value="ThiF/MoeB/HesA"/>
</dbReference>
<dbReference type="InterPro" id="IPR001763">
    <property type="entry name" value="Rhodanese-like_dom"/>
</dbReference>
<accession>E1WYJ8</accession>
<reference evidence="13" key="1">
    <citation type="journal article" date="2013" name="ISME J.">
        <title>A small predatory core genome in the divergent marine Bacteriovorax marinus SJ and the terrestrial Bdellovibrio bacteriovorus.</title>
        <authorList>
            <person name="Crossman L.C."/>
            <person name="Chen H."/>
            <person name="Cerdeno-Tarraga A.M."/>
            <person name="Brooks K."/>
            <person name="Quail M.A."/>
            <person name="Pineiro S.A."/>
            <person name="Hobley L."/>
            <person name="Sockett R.E."/>
            <person name="Bentley S.D."/>
            <person name="Parkhill J."/>
            <person name="Williams H.N."/>
            <person name="Stine O.C."/>
        </authorList>
    </citation>
    <scope>NUCLEOTIDE SEQUENCE [LARGE SCALE GENOMIC DNA]</scope>
    <source>
        <strain evidence="13">ATCC BAA-682 / DSM 15412 / SJ</strain>
    </source>
</reference>
<dbReference type="InterPro" id="IPR003448">
    <property type="entry name" value="Mopterin_biosynth_MoaE"/>
</dbReference>
<dbReference type="InterPro" id="IPR035985">
    <property type="entry name" value="Ubiquitin-activating_enz"/>
</dbReference>
<dbReference type="Proteomes" id="UP000008963">
    <property type="component" value="Chromosome"/>
</dbReference>
<organism evidence="12 13">
    <name type="scientific">Halobacteriovorax marinus (strain ATCC BAA-682 / DSM 15412 / SJ)</name>
    <name type="common">Bacteriovorax marinus</name>
    <dbReference type="NCBI Taxonomy" id="862908"/>
    <lineage>
        <taxon>Bacteria</taxon>
        <taxon>Pseudomonadati</taxon>
        <taxon>Bdellovibrionota</taxon>
        <taxon>Bacteriovoracia</taxon>
        <taxon>Bacteriovoracales</taxon>
        <taxon>Halobacteriovoraceae</taxon>
        <taxon>Halobacteriovorax</taxon>
    </lineage>
</organism>